<dbReference type="CDD" id="cd06257">
    <property type="entry name" value="DnaJ"/>
    <property type="match status" value="1"/>
</dbReference>
<accession>A0AAV9HUD9</accession>
<keyword evidence="2" id="KW-0812">Transmembrane</keyword>
<proteinExistence type="predicted"/>
<keyword evidence="2" id="KW-0472">Membrane</keyword>
<feature type="transmembrane region" description="Helical" evidence="2">
    <location>
        <begin position="205"/>
        <end position="229"/>
    </location>
</feature>
<dbReference type="Pfam" id="PF00226">
    <property type="entry name" value="DnaJ"/>
    <property type="match status" value="1"/>
</dbReference>
<sequence>MILKRAKAAFCPANAFVTSLPTSSPRRQLRGCSTAANPWQRRHNLCAFGSQQTRSYASVHETAPGENGKPEDALRWPTSANPTPYEIFGLARDAPYNKARFFQLVKLYHPDLQHDSSKNDIPHLTKLDRYRLIIVANDILSNPQKRRMYDLYNVGWDKQTTASSRYRAADRAWRDEPGNASMNATWEDWERWYAKRDGKKQEPIFVSNGGFAAIILIFVVAGTWAQVVWAGNNSIQLMNMQDKRHANVVKDIHRRDGSTAMLSREGRVENFLRQREFEKWGHDPPGHGHLLPGSSVLPKR</sequence>
<comment type="caution">
    <text evidence="4">The sequence shown here is derived from an EMBL/GenBank/DDBJ whole genome shotgun (WGS) entry which is preliminary data.</text>
</comment>
<evidence type="ECO:0000259" key="3">
    <source>
        <dbReference type="PROSITE" id="PS50076"/>
    </source>
</evidence>
<dbReference type="InterPro" id="IPR036869">
    <property type="entry name" value="J_dom_sf"/>
</dbReference>
<evidence type="ECO:0000313" key="4">
    <source>
        <dbReference type="EMBL" id="KAK4464337.1"/>
    </source>
</evidence>
<organism evidence="4 5">
    <name type="scientific">Cladorrhinum samala</name>
    <dbReference type="NCBI Taxonomy" id="585594"/>
    <lineage>
        <taxon>Eukaryota</taxon>
        <taxon>Fungi</taxon>
        <taxon>Dikarya</taxon>
        <taxon>Ascomycota</taxon>
        <taxon>Pezizomycotina</taxon>
        <taxon>Sordariomycetes</taxon>
        <taxon>Sordariomycetidae</taxon>
        <taxon>Sordariales</taxon>
        <taxon>Podosporaceae</taxon>
        <taxon>Cladorrhinum</taxon>
    </lineage>
</organism>
<dbReference type="SMART" id="SM00271">
    <property type="entry name" value="DnaJ"/>
    <property type="match status" value="1"/>
</dbReference>
<evidence type="ECO:0000256" key="1">
    <source>
        <dbReference type="SAM" id="MobiDB-lite"/>
    </source>
</evidence>
<dbReference type="Gene3D" id="1.10.287.110">
    <property type="entry name" value="DnaJ domain"/>
    <property type="match status" value="1"/>
</dbReference>
<dbReference type="EMBL" id="MU864949">
    <property type="protein sequence ID" value="KAK4464337.1"/>
    <property type="molecule type" value="Genomic_DNA"/>
</dbReference>
<keyword evidence="5" id="KW-1185">Reference proteome</keyword>
<dbReference type="InterPro" id="IPR001623">
    <property type="entry name" value="DnaJ_domain"/>
</dbReference>
<dbReference type="SUPFAM" id="SSF46565">
    <property type="entry name" value="Chaperone J-domain"/>
    <property type="match status" value="1"/>
</dbReference>
<gene>
    <name evidence="4" type="ORF">QBC42DRAFT_263550</name>
</gene>
<dbReference type="Proteomes" id="UP001321749">
    <property type="component" value="Unassembled WGS sequence"/>
</dbReference>
<protein>
    <submittedName>
        <fullName evidence="4">J domain-containing protein 1</fullName>
    </submittedName>
</protein>
<name>A0AAV9HUD9_9PEZI</name>
<feature type="region of interest" description="Disordered" evidence="1">
    <location>
        <begin position="279"/>
        <end position="300"/>
    </location>
</feature>
<feature type="domain" description="J" evidence="3">
    <location>
        <begin position="83"/>
        <end position="153"/>
    </location>
</feature>
<dbReference type="PROSITE" id="PS50076">
    <property type="entry name" value="DNAJ_2"/>
    <property type="match status" value="1"/>
</dbReference>
<reference evidence="4" key="1">
    <citation type="journal article" date="2023" name="Mol. Phylogenet. Evol.">
        <title>Genome-scale phylogeny and comparative genomics of the fungal order Sordariales.</title>
        <authorList>
            <person name="Hensen N."/>
            <person name="Bonometti L."/>
            <person name="Westerberg I."/>
            <person name="Brannstrom I.O."/>
            <person name="Guillou S."/>
            <person name="Cros-Aarteil S."/>
            <person name="Calhoun S."/>
            <person name="Haridas S."/>
            <person name="Kuo A."/>
            <person name="Mondo S."/>
            <person name="Pangilinan J."/>
            <person name="Riley R."/>
            <person name="LaButti K."/>
            <person name="Andreopoulos B."/>
            <person name="Lipzen A."/>
            <person name="Chen C."/>
            <person name="Yan M."/>
            <person name="Daum C."/>
            <person name="Ng V."/>
            <person name="Clum A."/>
            <person name="Steindorff A."/>
            <person name="Ohm R.A."/>
            <person name="Martin F."/>
            <person name="Silar P."/>
            <person name="Natvig D.O."/>
            <person name="Lalanne C."/>
            <person name="Gautier V."/>
            <person name="Ament-Velasquez S.L."/>
            <person name="Kruys A."/>
            <person name="Hutchinson M.I."/>
            <person name="Powell A.J."/>
            <person name="Barry K."/>
            <person name="Miller A.N."/>
            <person name="Grigoriev I.V."/>
            <person name="Debuchy R."/>
            <person name="Gladieux P."/>
            <person name="Hiltunen Thoren M."/>
            <person name="Johannesson H."/>
        </authorList>
    </citation>
    <scope>NUCLEOTIDE SEQUENCE</scope>
    <source>
        <strain evidence="4">PSN324</strain>
    </source>
</reference>
<keyword evidence="2" id="KW-1133">Transmembrane helix</keyword>
<dbReference type="AlphaFoldDB" id="A0AAV9HUD9"/>
<evidence type="ECO:0000256" key="2">
    <source>
        <dbReference type="SAM" id="Phobius"/>
    </source>
</evidence>
<evidence type="ECO:0000313" key="5">
    <source>
        <dbReference type="Proteomes" id="UP001321749"/>
    </source>
</evidence>
<reference evidence="4" key="2">
    <citation type="submission" date="2023-06" db="EMBL/GenBank/DDBJ databases">
        <authorList>
            <consortium name="Lawrence Berkeley National Laboratory"/>
            <person name="Mondo S.J."/>
            <person name="Hensen N."/>
            <person name="Bonometti L."/>
            <person name="Westerberg I."/>
            <person name="Brannstrom I.O."/>
            <person name="Guillou S."/>
            <person name="Cros-Aarteil S."/>
            <person name="Calhoun S."/>
            <person name="Haridas S."/>
            <person name="Kuo A."/>
            <person name="Pangilinan J."/>
            <person name="Riley R."/>
            <person name="Labutti K."/>
            <person name="Andreopoulos B."/>
            <person name="Lipzen A."/>
            <person name="Chen C."/>
            <person name="Yanf M."/>
            <person name="Daum C."/>
            <person name="Ng V."/>
            <person name="Clum A."/>
            <person name="Steindorff A."/>
            <person name="Ohm R."/>
            <person name="Martin F."/>
            <person name="Silar P."/>
            <person name="Natvig D."/>
            <person name="Lalanne C."/>
            <person name="Gautier V."/>
            <person name="Ament-Velasquez S.L."/>
            <person name="Kruys A."/>
            <person name="Hutchinson M.I."/>
            <person name="Powell A.J."/>
            <person name="Barry K."/>
            <person name="Miller A.N."/>
            <person name="Grigoriev I.V."/>
            <person name="Debuchy R."/>
            <person name="Gladieux P."/>
            <person name="Thoren M.H."/>
            <person name="Johannesson H."/>
        </authorList>
    </citation>
    <scope>NUCLEOTIDE SEQUENCE</scope>
    <source>
        <strain evidence="4">PSN324</strain>
    </source>
</reference>